<reference evidence="2 3" key="1">
    <citation type="submission" date="2016-01" db="EMBL/GenBank/DDBJ databases">
        <title>High potential of lignocellulose degradation of a new Verrucomicrobia species.</title>
        <authorList>
            <person name="Wang Y."/>
            <person name="Shi Y."/>
            <person name="Qiu Z."/>
            <person name="Liu S."/>
            <person name="Yang H."/>
        </authorList>
    </citation>
    <scope>NUCLEOTIDE SEQUENCE [LARGE SCALE GENOMIC DNA]</scope>
    <source>
        <strain evidence="2 3">TSB47</strain>
    </source>
</reference>
<organism evidence="2 3">
    <name type="scientific">Termitidicoccus mucosus</name>
    <dbReference type="NCBI Taxonomy" id="1184151"/>
    <lineage>
        <taxon>Bacteria</taxon>
        <taxon>Pseudomonadati</taxon>
        <taxon>Verrucomicrobiota</taxon>
        <taxon>Opitutia</taxon>
        <taxon>Opitutales</taxon>
        <taxon>Opitutaceae</taxon>
        <taxon>Termitidicoccus</taxon>
    </lineage>
</organism>
<dbReference type="STRING" id="1184151.AW736_02980"/>
<evidence type="ECO:0000313" key="3">
    <source>
        <dbReference type="Proteomes" id="UP000078486"/>
    </source>
</evidence>
<evidence type="ECO:0000256" key="1">
    <source>
        <dbReference type="ARBA" id="ARBA00022729"/>
    </source>
</evidence>
<sequence length="540" mass="59859">MMTKRLVIIAALAFIIALPFLLRPKKRAGGPDANAGTLVIITPHNEAIRHEFGRGFAEWYRARTGKSVVIDWRVIGGTSEIARFLEGEYVAAFELHWRRGLGRAWGTEVQAAFHNGRLPAGASAVEREARAAFLASDVSCGIDVFFGGGTYDFERQARAGRIVDSGMLRAHPEWFREDVIPRAFAGEEYWDGEGRWIGTVLSSYGIVANLDALARLGVPQPRQWEDLKNPRLAGEIALADPTKSGSIAKAFENVIQQQMQKRLVALRAAQPDAEAGALEARAVREGWLDGMRLMQAIGANSRYFTDSSQKPPIDVAQGNSAAGMCIDFYGRQQQEAVSRRTGSERVAFIPPRGGSVSSVDPIALLRGAPHRETAVLFIEYVLSMDGQKLWNFKPGAPGGPRQYALRRLPVRRDFYEQPEFIAWRSDPEESPYGQKEQLVYRAAWTGGLFREMAFVIRVMCLDTHPELARAWRAIIEAGMPADALAAMQDLSAVDYDAAQTRIKQALGSRNKADEIRLADELANAFRRQYLAAERLARNAD</sequence>
<dbReference type="EMBL" id="LRRQ01000027">
    <property type="protein sequence ID" value="OAM91438.1"/>
    <property type="molecule type" value="Genomic_DNA"/>
</dbReference>
<name>A0A178INT7_9BACT</name>
<dbReference type="Gene3D" id="3.40.190.10">
    <property type="entry name" value="Periplasmic binding protein-like II"/>
    <property type="match status" value="1"/>
</dbReference>
<dbReference type="PANTHER" id="PTHR30006">
    <property type="entry name" value="THIAMINE-BINDING PERIPLASMIC PROTEIN-RELATED"/>
    <property type="match status" value="1"/>
</dbReference>
<dbReference type="AlphaFoldDB" id="A0A178INT7"/>
<evidence type="ECO:0000313" key="2">
    <source>
        <dbReference type="EMBL" id="OAM91438.1"/>
    </source>
</evidence>
<dbReference type="Pfam" id="PF13343">
    <property type="entry name" value="SBP_bac_6"/>
    <property type="match status" value="1"/>
</dbReference>
<dbReference type="Proteomes" id="UP000078486">
    <property type="component" value="Unassembled WGS sequence"/>
</dbReference>
<keyword evidence="1" id="KW-0732">Signal</keyword>
<comment type="caution">
    <text evidence="2">The sequence shown here is derived from an EMBL/GenBank/DDBJ whole genome shotgun (WGS) entry which is preliminary data.</text>
</comment>
<proteinExistence type="predicted"/>
<gene>
    <name evidence="2" type="ORF">AW736_02980</name>
</gene>
<keyword evidence="3" id="KW-1185">Reference proteome</keyword>
<dbReference type="SUPFAM" id="SSF53850">
    <property type="entry name" value="Periplasmic binding protein-like II"/>
    <property type="match status" value="1"/>
</dbReference>
<protein>
    <submittedName>
        <fullName evidence="2">Iron ABC transporter substrate-binding protein</fullName>
    </submittedName>
</protein>
<accession>A0A178INT7</accession>
<dbReference type="PANTHER" id="PTHR30006:SF24">
    <property type="entry name" value="SLL0237 PROTEIN"/>
    <property type="match status" value="1"/>
</dbReference>